<reference evidence="2 3" key="1">
    <citation type="journal article" date="2021" name="MBio">
        <title>Poor Competitiveness of Bradyrhizobium in Pigeon Pea Root Colonization in Indian Soils.</title>
        <authorList>
            <person name="Chalasani D."/>
            <person name="Basu A."/>
            <person name="Pullabhotla S.V.S.R.N."/>
            <person name="Jorrin B."/>
            <person name="Neal A.L."/>
            <person name="Poole P.S."/>
            <person name="Podile A.R."/>
            <person name="Tkacz A."/>
        </authorList>
    </citation>
    <scope>NUCLEOTIDE SEQUENCE [LARGE SCALE GENOMIC DNA]</scope>
    <source>
        <strain evidence="2 3">HU12</strain>
    </source>
</reference>
<name>A0ABS7HZT2_9MICO</name>
<accession>A0ABS7HZT2</accession>
<feature type="domain" description="DUF6998" evidence="1">
    <location>
        <begin position="44"/>
        <end position="84"/>
    </location>
</feature>
<evidence type="ECO:0000259" key="1">
    <source>
        <dbReference type="Pfam" id="PF22522"/>
    </source>
</evidence>
<protein>
    <recommendedName>
        <fullName evidence="1">DUF6998 domain-containing protein</fullName>
    </recommendedName>
</protein>
<dbReference type="Pfam" id="PF22522">
    <property type="entry name" value="DUF6998"/>
    <property type="match status" value="1"/>
</dbReference>
<dbReference type="Proteomes" id="UP000777440">
    <property type="component" value="Unassembled WGS sequence"/>
</dbReference>
<sequence length="178" mass="20139">MDAPEPQTPFEPAYMSVRELLASYVAILDELTRRGVIRTRNSPLGDLAETLAVRAYGGTLAPNSQKSYDVLTRDNRRIQVKARLVTRLDKRSQNFSAFRSWDFDSALFLLFDTNTYDLIWARELTLEEVQRIGRRVEHTNSSAILVRDVAAVGKEVTSVFSYAFDAIDEPPNTHSPIS</sequence>
<comment type="caution">
    <text evidence="2">The sequence shown here is derived from an EMBL/GenBank/DDBJ whole genome shotgun (WGS) entry which is preliminary data.</text>
</comment>
<dbReference type="InterPro" id="IPR054267">
    <property type="entry name" value="DUF6998"/>
</dbReference>
<dbReference type="EMBL" id="JAEUAX010000006">
    <property type="protein sequence ID" value="MBW9110650.1"/>
    <property type="molecule type" value="Genomic_DNA"/>
</dbReference>
<gene>
    <name evidence="2" type="ORF">JNB61_12780</name>
</gene>
<dbReference type="RefSeq" id="WP_220339854.1">
    <property type="nucleotide sequence ID" value="NZ_JAEUAX010000006.1"/>
</dbReference>
<proteinExistence type="predicted"/>
<evidence type="ECO:0000313" key="2">
    <source>
        <dbReference type="EMBL" id="MBW9110650.1"/>
    </source>
</evidence>
<keyword evidence="3" id="KW-1185">Reference proteome</keyword>
<organism evidence="2 3">
    <name type="scientific">Microbacterium ureisolvens</name>
    <dbReference type="NCBI Taxonomy" id="2781186"/>
    <lineage>
        <taxon>Bacteria</taxon>
        <taxon>Bacillati</taxon>
        <taxon>Actinomycetota</taxon>
        <taxon>Actinomycetes</taxon>
        <taxon>Micrococcales</taxon>
        <taxon>Microbacteriaceae</taxon>
        <taxon>Microbacterium</taxon>
    </lineage>
</organism>
<evidence type="ECO:0000313" key="3">
    <source>
        <dbReference type="Proteomes" id="UP000777440"/>
    </source>
</evidence>